<evidence type="ECO:0000313" key="3">
    <source>
        <dbReference type="EMBL" id="EQD47746.1"/>
    </source>
</evidence>
<dbReference type="InterPro" id="IPR036380">
    <property type="entry name" value="Isochorismatase-like_sf"/>
</dbReference>
<dbReference type="SUPFAM" id="SSF52499">
    <property type="entry name" value="Isochorismatase-like hydrolases"/>
    <property type="match status" value="1"/>
</dbReference>
<evidence type="ECO:0000259" key="2">
    <source>
        <dbReference type="Pfam" id="PF00857"/>
    </source>
</evidence>
<reference evidence="3" key="1">
    <citation type="submission" date="2013-08" db="EMBL/GenBank/DDBJ databases">
        <authorList>
            <person name="Mendez C."/>
            <person name="Richter M."/>
            <person name="Ferrer M."/>
            <person name="Sanchez J."/>
        </authorList>
    </citation>
    <scope>NUCLEOTIDE SEQUENCE</scope>
</reference>
<dbReference type="EMBL" id="AUZY01007974">
    <property type="protein sequence ID" value="EQD47746.1"/>
    <property type="molecule type" value="Genomic_DNA"/>
</dbReference>
<sequence>MHAWESILPDRDRQVIAAAGYGKERPQGTAPALLVIDPQYNYVGEDLPILESIRRYPTSVGHAAYEALPRIQALISAFRETRHPVIYTTVAPKESLLPYSISGRVHADRKAETLVAGHRGTEIVEPLSPLPGEIVLEKAFASAFSGTPLATILTLQRVDTVVVCGGTTSGCVRAPRWTPRAWATGSPWWRTRSSTGSSCRMRPASSTCG</sequence>
<evidence type="ECO:0000256" key="1">
    <source>
        <dbReference type="ARBA" id="ARBA00022801"/>
    </source>
</evidence>
<reference evidence="3" key="2">
    <citation type="journal article" date="2014" name="ISME J.">
        <title>Microbial stratification in low pH oxic and suboxic macroscopic growths along an acid mine drainage.</title>
        <authorList>
            <person name="Mendez-Garcia C."/>
            <person name="Mesa V."/>
            <person name="Sprenger R.R."/>
            <person name="Richter M."/>
            <person name="Diez M.S."/>
            <person name="Solano J."/>
            <person name="Bargiela R."/>
            <person name="Golyshina O.V."/>
            <person name="Manteca A."/>
            <person name="Ramos J.L."/>
            <person name="Gallego J.R."/>
            <person name="Llorente I."/>
            <person name="Martins Dos Santos V.A."/>
            <person name="Jensen O.N."/>
            <person name="Pelaez A.I."/>
            <person name="Sanchez J."/>
            <person name="Ferrer M."/>
        </authorList>
    </citation>
    <scope>NUCLEOTIDE SEQUENCE</scope>
</reference>
<accession>T0ZHF2</accession>
<feature type="domain" description="Isochorismatase-like" evidence="2">
    <location>
        <begin position="32"/>
        <end position="174"/>
    </location>
</feature>
<keyword evidence="1 3" id="KW-0378">Hydrolase</keyword>
<comment type="caution">
    <text evidence="3">The sequence shown here is derived from an EMBL/GenBank/DDBJ whole genome shotgun (WGS) entry which is preliminary data.</text>
</comment>
<dbReference type="Pfam" id="PF00857">
    <property type="entry name" value="Isochorismatase"/>
    <property type="match status" value="1"/>
</dbReference>
<dbReference type="GO" id="GO:0016787">
    <property type="term" value="F:hydrolase activity"/>
    <property type="evidence" value="ECO:0007669"/>
    <property type="project" value="UniProtKB-KW"/>
</dbReference>
<protein>
    <submittedName>
        <fullName evidence="3">Hydrolase, isochorismatase family</fullName>
    </submittedName>
</protein>
<proteinExistence type="predicted"/>
<dbReference type="CDD" id="cd00431">
    <property type="entry name" value="cysteine_hydrolases"/>
    <property type="match status" value="1"/>
</dbReference>
<dbReference type="PANTHER" id="PTHR43540">
    <property type="entry name" value="PEROXYUREIDOACRYLATE/UREIDOACRYLATE AMIDOHYDROLASE-RELATED"/>
    <property type="match status" value="1"/>
</dbReference>
<dbReference type="InterPro" id="IPR050272">
    <property type="entry name" value="Isochorismatase-like_hydrls"/>
</dbReference>
<dbReference type="PANTHER" id="PTHR43540:SF1">
    <property type="entry name" value="ISOCHORISMATASE HYDROLASE"/>
    <property type="match status" value="1"/>
</dbReference>
<dbReference type="InterPro" id="IPR000868">
    <property type="entry name" value="Isochorismatase-like_dom"/>
</dbReference>
<dbReference type="Gene3D" id="3.40.50.850">
    <property type="entry name" value="Isochorismatase-like"/>
    <property type="match status" value="1"/>
</dbReference>
<organism evidence="3">
    <name type="scientific">mine drainage metagenome</name>
    <dbReference type="NCBI Taxonomy" id="410659"/>
    <lineage>
        <taxon>unclassified sequences</taxon>
        <taxon>metagenomes</taxon>
        <taxon>ecological metagenomes</taxon>
    </lineage>
</organism>
<dbReference type="AlphaFoldDB" id="T0ZHF2"/>
<name>T0ZHF2_9ZZZZ</name>
<gene>
    <name evidence="3" type="ORF">B1B_12191</name>
</gene>